<dbReference type="AlphaFoldDB" id="A0AAV4CML6"/>
<protein>
    <submittedName>
        <fullName evidence="2">Uncharacterized protein</fullName>
    </submittedName>
</protein>
<feature type="region of interest" description="Disordered" evidence="1">
    <location>
        <begin position="1"/>
        <end position="29"/>
    </location>
</feature>
<proteinExistence type="predicted"/>
<reference evidence="2 3" key="1">
    <citation type="journal article" date="2021" name="Elife">
        <title>Chloroplast acquisition without the gene transfer in kleptoplastic sea slugs, Plakobranchus ocellatus.</title>
        <authorList>
            <person name="Maeda T."/>
            <person name="Takahashi S."/>
            <person name="Yoshida T."/>
            <person name="Shimamura S."/>
            <person name="Takaki Y."/>
            <person name="Nagai Y."/>
            <person name="Toyoda A."/>
            <person name="Suzuki Y."/>
            <person name="Arimoto A."/>
            <person name="Ishii H."/>
            <person name="Satoh N."/>
            <person name="Nishiyama T."/>
            <person name="Hasebe M."/>
            <person name="Maruyama T."/>
            <person name="Minagawa J."/>
            <person name="Obokata J."/>
            <person name="Shigenobu S."/>
        </authorList>
    </citation>
    <scope>NUCLEOTIDE SEQUENCE [LARGE SCALE GENOMIC DNA]</scope>
</reference>
<keyword evidence="3" id="KW-1185">Reference proteome</keyword>
<evidence type="ECO:0000313" key="3">
    <source>
        <dbReference type="Proteomes" id="UP000735302"/>
    </source>
</evidence>
<comment type="caution">
    <text evidence="2">The sequence shown here is derived from an EMBL/GenBank/DDBJ whole genome shotgun (WGS) entry which is preliminary data.</text>
</comment>
<sequence>MPGAAGVRVHTLSQVPSSSSMDINKRKDLQAALPTGDRPRIYMSNKTHNVVVVFPNGEIVEGKTQSLIAKNNVVAEKLKSFCVMGTDQDCPCFE</sequence>
<name>A0AAV4CML6_9GAST</name>
<organism evidence="2 3">
    <name type="scientific">Plakobranchus ocellatus</name>
    <dbReference type="NCBI Taxonomy" id="259542"/>
    <lineage>
        <taxon>Eukaryota</taxon>
        <taxon>Metazoa</taxon>
        <taxon>Spiralia</taxon>
        <taxon>Lophotrochozoa</taxon>
        <taxon>Mollusca</taxon>
        <taxon>Gastropoda</taxon>
        <taxon>Heterobranchia</taxon>
        <taxon>Euthyneura</taxon>
        <taxon>Panpulmonata</taxon>
        <taxon>Sacoglossa</taxon>
        <taxon>Placobranchoidea</taxon>
        <taxon>Plakobranchidae</taxon>
        <taxon>Plakobranchus</taxon>
    </lineage>
</organism>
<gene>
    <name evidence="2" type="ORF">PoB_005891900</name>
</gene>
<accession>A0AAV4CML6</accession>
<evidence type="ECO:0000256" key="1">
    <source>
        <dbReference type="SAM" id="MobiDB-lite"/>
    </source>
</evidence>
<evidence type="ECO:0000313" key="2">
    <source>
        <dbReference type="EMBL" id="GFO32414.1"/>
    </source>
</evidence>
<feature type="compositionally biased region" description="Polar residues" evidence="1">
    <location>
        <begin position="11"/>
        <end position="22"/>
    </location>
</feature>
<dbReference type="Proteomes" id="UP000735302">
    <property type="component" value="Unassembled WGS sequence"/>
</dbReference>
<dbReference type="EMBL" id="BLXT01006630">
    <property type="protein sequence ID" value="GFO32414.1"/>
    <property type="molecule type" value="Genomic_DNA"/>
</dbReference>